<dbReference type="EMBL" id="CBXV010000003">
    <property type="protein sequence ID" value="CDM64861.1"/>
    <property type="molecule type" value="Genomic_DNA"/>
</dbReference>
<name>A0A0B6WUW0_9BACT</name>
<evidence type="ECO:0000256" key="6">
    <source>
        <dbReference type="ARBA" id="ARBA00023134"/>
    </source>
</evidence>
<evidence type="ECO:0000256" key="5">
    <source>
        <dbReference type="ARBA" id="ARBA00022917"/>
    </source>
</evidence>
<dbReference type="GO" id="GO:0003924">
    <property type="term" value="F:GTPase activity"/>
    <property type="evidence" value="ECO:0007669"/>
    <property type="project" value="InterPro"/>
</dbReference>
<dbReference type="OrthoDB" id="9804504at2"/>
<keyword evidence="5" id="KW-0648">Protein biosynthesis</keyword>
<dbReference type="SUPFAM" id="SSF52540">
    <property type="entry name" value="P-loop containing nucleoside triphosphate hydrolases"/>
    <property type="match status" value="1"/>
</dbReference>
<evidence type="ECO:0000256" key="8">
    <source>
        <dbReference type="ARBA" id="ARBA00031615"/>
    </source>
</evidence>
<dbReference type="InterPro" id="IPR050055">
    <property type="entry name" value="EF-Tu_GTPase"/>
</dbReference>
<dbReference type="InterPro" id="IPR057335">
    <property type="entry name" value="Beta-barrel_SelB"/>
</dbReference>
<dbReference type="InterPro" id="IPR000795">
    <property type="entry name" value="T_Tr_GTP-bd_dom"/>
</dbReference>
<keyword evidence="4" id="KW-0547">Nucleotide-binding</keyword>
<dbReference type="Pfam" id="PF03144">
    <property type="entry name" value="GTP_EFTU_D2"/>
    <property type="match status" value="1"/>
</dbReference>
<dbReference type="GO" id="GO:0005737">
    <property type="term" value="C:cytoplasm"/>
    <property type="evidence" value="ECO:0007669"/>
    <property type="project" value="UniProtKB-SubCell"/>
</dbReference>
<evidence type="ECO:0000256" key="3">
    <source>
        <dbReference type="ARBA" id="ARBA00022490"/>
    </source>
</evidence>
<evidence type="ECO:0000256" key="4">
    <source>
        <dbReference type="ARBA" id="ARBA00022741"/>
    </source>
</evidence>
<keyword evidence="3" id="KW-0963">Cytoplasm</keyword>
<dbReference type="Pfam" id="PF25461">
    <property type="entry name" value="Beta-barrel_SelB"/>
    <property type="match status" value="1"/>
</dbReference>
<organism evidence="10 11">
    <name type="scientific">Pyrinomonas methylaliphatogenes</name>
    <dbReference type="NCBI Taxonomy" id="454194"/>
    <lineage>
        <taxon>Bacteria</taxon>
        <taxon>Pseudomonadati</taxon>
        <taxon>Acidobacteriota</taxon>
        <taxon>Blastocatellia</taxon>
        <taxon>Blastocatellales</taxon>
        <taxon>Pyrinomonadaceae</taxon>
        <taxon>Pyrinomonas</taxon>
    </lineage>
</organism>
<dbReference type="Pfam" id="PF00009">
    <property type="entry name" value="GTP_EFTU"/>
    <property type="match status" value="1"/>
</dbReference>
<dbReference type="NCBIfam" id="TIGR00475">
    <property type="entry name" value="selB"/>
    <property type="match status" value="1"/>
</dbReference>
<dbReference type="Gene3D" id="2.40.30.10">
    <property type="entry name" value="Translation factors"/>
    <property type="match status" value="1"/>
</dbReference>
<dbReference type="RefSeq" id="WP_041974772.1">
    <property type="nucleotide sequence ID" value="NZ_CBXV010000003.1"/>
</dbReference>
<dbReference type="Gene3D" id="3.40.50.300">
    <property type="entry name" value="P-loop containing nucleotide triphosphate hydrolases"/>
    <property type="match status" value="1"/>
</dbReference>
<dbReference type="InterPro" id="IPR027417">
    <property type="entry name" value="P-loop_NTPase"/>
</dbReference>
<dbReference type="InterPro" id="IPR004535">
    <property type="entry name" value="Transl_elong_SelB"/>
</dbReference>
<dbReference type="Pfam" id="PF09106">
    <property type="entry name" value="WHD_2nd_SelB"/>
    <property type="match status" value="1"/>
</dbReference>
<dbReference type="InterPro" id="IPR009000">
    <property type="entry name" value="Transl_B-barrel_sf"/>
</dbReference>
<dbReference type="InterPro" id="IPR036390">
    <property type="entry name" value="WH_DNA-bd_sf"/>
</dbReference>
<dbReference type="PROSITE" id="PS51722">
    <property type="entry name" value="G_TR_2"/>
    <property type="match status" value="1"/>
</dbReference>
<dbReference type="Gene3D" id="1.10.10.10">
    <property type="entry name" value="Winged helix-like DNA-binding domain superfamily/Winged helix DNA-binding domain"/>
    <property type="match status" value="1"/>
</dbReference>
<dbReference type="CDD" id="cd15491">
    <property type="entry name" value="selB_III"/>
    <property type="match status" value="1"/>
</dbReference>
<dbReference type="CDD" id="cd04171">
    <property type="entry name" value="SelB"/>
    <property type="match status" value="1"/>
</dbReference>
<evidence type="ECO:0000313" key="10">
    <source>
        <dbReference type="EMBL" id="CDM64861.1"/>
    </source>
</evidence>
<evidence type="ECO:0000313" key="11">
    <source>
        <dbReference type="Proteomes" id="UP000031518"/>
    </source>
</evidence>
<dbReference type="STRING" id="454194.PYK22_00856"/>
<comment type="subcellular location">
    <subcellularLocation>
        <location evidence="1">Cytoplasm</location>
    </subcellularLocation>
</comment>
<dbReference type="Gene3D" id="1.10.10.2770">
    <property type="match status" value="1"/>
</dbReference>
<reference evidence="10 11" key="2">
    <citation type="submission" date="2015-01" db="EMBL/GenBank/DDBJ databases">
        <title>Complete genome sequence of Pyrinomonas methylaliphatogenes type strain K22T.</title>
        <authorList>
            <person name="Lee K.C.Y."/>
            <person name="Power J.F."/>
            <person name="Dunfield P.F."/>
            <person name="Morgan X.C."/>
            <person name="Huttenhower C."/>
            <person name="Stott M.B."/>
        </authorList>
    </citation>
    <scope>NUCLEOTIDE SEQUENCE [LARGE SCALE GENOMIC DNA]</scope>
    <source>
        <strain evidence="10 11">K22</strain>
    </source>
</reference>
<sequence length="638" mass="70092">MRSIIVGTAGHIDHGKTALVRALTGVDTDRLPEEKRRGITIDLGFADLDLGDVHIGFVDVPGHERFIRNMLAGAHGIDLVMLVVAADEGVMPQTREHFEICRLLGVKSGIVVISKRDTVDDELLALVRAEIEELTRGSFLADAPIIATSARTGEGISELKGVLRKLSLAIGPRCAGKVMRLPIDRVFTVRGFGTVVTGTLIAGEIVEGQDVEILPAGMCARVRGLQVHGRPVERARAGQRAAVNLSGVEISALWRGMTLAPAGRLHATRAFDAFVEVLEDGLPLRSRMSVHVHIGTAEVMARVRVLEDDGEIACGRAGFAQFKCEKPIGALPDDRFIVRFGSPLRTIAGGRVCDVHPPKHRRRELPIARARLQSLSAADETTRLVALIEMAGARGLTRAEILARTGLSDEAFAEALRGARERGAVVEAENVFISREQFDGLVEALLDELADFHRREPLVKGMSREELRERACARLPVELFRAALANVEASGRVVVDRDTVRLSTHQPELSPSDRILKDELELIFRRSGLEALTMEAALKRIDSAPKERARKLLKLLVDSGTLIRLDDEMLIHREALEALRERLREYAMKCGANIDVPAFKTLIGLSRKYAIPLLEYLDRHGVTRREGDVRRILIAESD</sequence>
<dbReference type="SUPFAM" id="SSF50465">
    <property type="entry name" value="EF-Tu/eEF-1alpha/eIF2-gamma C-terminal domain"/>
    <property type="match status" value="1"/>
</dbReference>
<dbReference type="PANTHER" id="PTHR43721">
    <property type="entry name" value="ELONGATION FACTOR TU-RELATED"/>
    <property type="match status" value="1"/>
</dbReference>
<reference evidence="10 11" key="1">
    <citation type="submission" date="2013-12" db="EMBL/GenBank/DDBJ databases">
        <authorList>
            <person name="Stott M."/>
        </authorList>
    </citation>
    <scope>NUCLEOTIDE SEQUENCE [LARGE SCALE GENOMIC DNA]</scope>
    <source>
        <strain evidence="10 11">K22</strain>
    </source>
</reference>
<dbReference type="InterPro" id="IPR009001">
    <property type="entry name" value="Transl_elong_EF1A/Init_IF2_C"/>
</dbReference>
<feature type="domain" description="Tr-type G" evidence="9">
    <location>
        <begin position="1"/>
        <end position="173"/>
    </location>
</feature>
<keyword evidence="10" id="KW-0251">Elongation factor</keyword>
<evidence type="ECO:0000259" key="9">
    <source>
        <dbReference type="PROSITE" id="PS51722"/>
    </source>
</evidence>
<dbReference type="InterPro" id="IPR031157">
    <property type="entry name" value="G_TR_CS"/>
</dbReference>
<protein>
    <recommendedName>
        <fullName evidence="2">Selenocysteine-specific elongation factor</fullName>
    </recommendedName>
    <alternativeName>
        <fullName evidence="8">SelB translation factor</fullName>
    </alternativeName>
</protein>
<dbReference type="PANTHER" id="PTHR43721:SF22">
    <property type="entry name" value="ELONGATION FACTOR TU, MITOCHONDRIAL"/>
    <property type="match status" value="1"/>
</dbReference>
<dbReference type="GO" id="GO:0001514">
    <property type="term" value="P:selenocysteine incorporation"/>
    <property type="evidence" value="ECO:0007669"/>
    <property type="project" value="InterPro"/>
</dbReference>
<accession>A0A0B6WUW0</accession>
<dbReference type="InterPro" id="IPR036388">
    <property type="entry name" value="WH-like_DNA-bd_sf"/>
</dbReference>
<dbReference type="GO" id="GO:0005525">
    <property type="term" value="F:GTP binding"/>
    <property type="evidence" value="ECO:0007669"/>
    <property type="project" value="UniProtKB-KW"/>
</dbReference>
<dbReference type="InterPro" id="IPR015190">
    <property type="entry name" value="Elong_fac_SelB-wing-hlx_typ-2"/>
</dbReference>
<keyword evidence="6" id="KW-0342">GTP-binding</keyword>
<keyword evidence="11" id="KW-1185">Reference proteome</keyword>
<evidence type="ECO:0000256" key="1">
    <source>
        <dbReference type="ARBA" id="ARBA00004496"/>
    </source>
</evidence>
<dbReference type="PROSITE" id="PS00301">
    <property type="entry name" value="G_TR_1"/>
    <property type="match status" value="1"/>
</dbReference>
<dbReference type="Proteomes" id="UP000031518">
    <property type="component" value="Unassembled WGS sequence"/>
</dbReference>
<dbReference type="GO" id="GO:0003723">
    <property type="term" value="F:RNA binding"/>
    <property type="evidence" value="ECO:0007669"/>
    <property type="project" value="InterPro"/>
</dbReference>
<proteinExistence type="predicted"/>
<evidence type="ECO:0000256" key="7">
    <source>
        <dbReference type="ARBA" id="ARBA00025526"/>
    </source>
</evidence>
<dbReference type="GO" id="GO:0003746">
    <property type="term" value="F:translation elongation factor activity"/>
    <property type="evidence" value="ECO:0007669"/>
    <property type="project" value="UniProtKB-KW"/>
</dbReference>
<dbReference type="SUPFAM" id="SSF50447">
    <property type="entry name" value="Translation proteins"/>
    <property type="match status" value="1"/>
</dbReference>
<dbReference type="Pfam" id="PF09107">
    <property type="entry name" value="WHD_3rd_SelB"/>
    <property type="match status" value="1"/>
</dbReference>
<dbReference type="SUPFAM" id="SSF46785">
    <property type="entry name" value="Winged helix' DNA-binding domain"/>
    <property type="match status" value="2"/>
</dbReference>
<gene>
    <name evidence="10" type="ORF">PYK22_00856</name>
</gene>
<dbReference type="InterPro" id="IPR005225">
    <property type="entry name" value="Small_GTP-bd"/>
</dbReference>
<dbReference type="InterPro" id="IPR004161">
    <property type="entry name" value="EFTu-like_2"/>
</dbReference>
<evidence type="ECO:0000256" key="2">
    <source>
        <dbReference type="ARBA" id="ARBA00015953"/>
    </source>
</evidence>
<dbReference type="NCBIfam" id="TIGR00231">
    <property type="entry name" value="small_GTP"/>
    <property type="match status" value="1"/>
</dbReference>
<dbReference type="AlphaFoldDB" id="A0A0B6WUW0"/>
<dbReference type="CDD" id="cd03696">
    <property type="entry name" value="SelB_II"/>
    <property type="match status" value="1"/>
</dbReference>
<dbReference type="InterPro" id="IPR015191">
    <property type="entry name" value="SelB_WHD4"/>
</dbReference>
<comment type="function">
    <text evidence="7">Translation factor necessary for the incorporation of selenocysteine into proteins. It probably replaces EF-Tu for the insertion of selenocysteine directed by the UGA codon. SelB binds GTP and GDP.</text>
</comment>